<feature type="region of interest" description="Disordered" evidence="1">
    <location>
        <begin position="91"/>
        <end position="115"/>
    </location>
</feature>
<dbReference type="Proteomes" id="UP000335636">
    <property type="component" value="Unassembled WGS sequence"/>
</dbReference>
<proteinExistence type="predicted"/>
<organism evidence="3 4">
    <name type="scientific">Marmota monax</name>
    <name type="common">Woodchuck</name>
    <dbReference type="NCBI Taxonomy" id="9995"/>
    <lineage>
        <taxon>Eukaryota</taxon>
        <taxon>Metazoa</taxon>
        <taxon>Chordata</taxon>
        <taxon>Craniata</taxon>
        <taxon>Vertebrata</taxon>
        <taxon>Euteleostomi</taxon>
        <taxon>Mammalia</taxon>
        <taxon>Eutheria</taxon>
        <taxon>Euarchontoglires</taxon>
        <taxon>Glires</taxon>
        <taxon>Rodentia</taxon>
        <taxon>Sciuromorpha</taxon>
        <taxon>Sciuridae</taxon>
        <taxon>Xerinae</taxon>
        <taxon>Marmotini</taxon>
        <taxon>Marmota</taxon>
    </lineage>
</organism>
<reference evidence="2" key="2">
    <citation type="submission" date="2020-08" db="EMBL/GenBank/DDBJ databases">
        <authorList>
            <person name="Shumante A."/>
            <person name="Zimin A.V."/>
            <person name="Puiu D."/>
            <person name="Salzberg S.L."/>
        </authorList>
    </citation>
    <scope>NUCLEOTIDE SEQUENCE</scope>
    <source>
        <strain evidence="2">WC2-LM</strain>
        <tissue evidence="2">Liver</tissue>
    </source>
</reference>
<evidence type="ECO:0000313" key="3">
    <source>
        <dbReference type="EMBL" id="VTJ56307.1"/>
    </source>
</evidence>
<dbReference type="AlphaFoldDB" id="A0A5E4AG28"/>
<dbReference type="EMBL" id="CABDUW010000063">
    <property type="protein sequence ID" value="VTJ56307.1"/>
    <property type="molecule type" value="Genomic_DNA"/>
</dbReference>
<dbReference type="EMBL" id="WJEC01007674">
    <property type="protein sequence ID" value="KAF7469227.1"/>
    <property type="molecule type" value="Genomic_DNA"/>
</dbReference>
<accession>A0A5E4AG28</accession>
<dbReference type="Proteomes" id="UP000662637">
    <property type="component" value="Unassembled WGS sequence"/>
</dbReference>
<evidence type="ECO:0000256" key="1">
    <source>
        <dbReference type="SAM" id="MobiDB-lite"/>
    </source>
</evidence>
<reference evidence="3 4" key="1">
    <citation type="submission" date="2019-04" db="EMBL/GenBank/DDBJ databases">
        <authorList>
            <person name="Alioto T."/>
            <person name="Alioto T."/>
        </authorList>
    </citation>
    <scope>NUCLEOTIDE SEQUENCE [LARGE SCALE GENOMIC DNA]</scope>
</reference>
<gene>
    <name evidence="2" type="ORF">GHT09_019554</name>
    <name evidence="3" type="ORF">MONAX_5E044745</name>
</gene>
<sequence length="115" mass="12208">MFTVTAVAMTITVYLCDWRADPGGLSSICPQPPVGPWGPLKPSGRSQVSAQFGKGQGLVGFLGQLAEPEELSLQSHRFNCKHLLSLQTLTPPTPDSCTPEPCNPTPGPSDHPITL</sequence>
<name>A0A5E4AG28_MARMO</name>
<evidence type="ECO:0000313" key="4">
    <source>
        <dbReference type="Proteomes" id="UP000335636"/>
    </source>
</evidence>
<keyword evidence="4" id="KW-1185">Reference proteome</keyword>
<protein>
    <submittedName>
        <fullName evidence="3">Uncharacterized protein</fullName>
    </submittedName>
</protein>
<evidence type="ECO:0000313" key="2">
    <source>
        <dbReference type="EMBL" id="KAF7469227.1"/>
    </source>
</evidence>